<evidence type="ECO:0000313" key="7">
    <source>
        <dbReference type="Proteomes" id="UP001165366"/>
    </source>
</evidence>
<evidence type="ECO:0000256" key="1">
    <source>
        <dbReference type="ARBA" id="ARBA00004141"/>
    </source>
</evidence>
<dbReference type="InterPro" id="IPR047662">
    <property type="entry name" value="SemiSWEET"/>
</dbReference>
<proteinExistence type="predicted"/>
<reference evidence="6" key="2">
    <citation type="submission" date="2024-05" db="EMBL/GenBank/DDBJ databases">
        <title>Rhodohalobacter halophilus gen. nov., sp. nov., a moderately halophilic member of the family Balneolaceae.</title>
        <authorList>
            <person name="Xia J."/>
        </authorList>
    </citation>
    <scope>NUCLEOTIDE SEQUENCE</scope>
    <source>
        <strain evidence="6">WB101</strain>
    </source>
</reference>
<dbReference type="NCBIfam" id="NF037968">
    <property type="entry name" value="SemiSWEET_2"/>
    <property type="match status" value="1"/>
</dbReference>
<evidence type="ECO:0000256" key="4">
    <source>
        <dbReference type="ARBA" id="ARBA00023136"/>
    </source>
</evidence>
<feature type="transmembrane region" description="Helical" evidence="5">
    <location>
        <begin position="6"/>
        <end position="24"/>
    </location>
</feature>
<feature type="transmembrane region" description="Helical" evidence="5">
    <location>
        <begin position="62"/>
        <end position="81"/>
    </location>
</feature>
<comment type="caution">
    <text evidence="6">The sequence shown here is derived from an EMBL/GenBank/DDBJ whole genome shotgun (WGS) entry which is preliminary data.</text>
</comment>
<dbReference type="RefSeq" id="WP_237853429.1">
    <property type="nucleotide sequence ID" value="NZ_JAKLWS010000008.1"/>
</dbReference>
<keyword evidence="7" id="KW-1185">Reference proteome</keyword>
<dbReference type="EMBL" id="JAKLWS010000008">
    <property type="protein sequence ID" value="MCG2588589.1"/>
    <property type="molecule type" value="Genomic_DNA"/>
</dbReference>
<accession>A0ABS9KCK6</accession>
<keyword evidence="3 5" id="KW-1133">Transmembrane helix</keyword>
<evidence type="ECO:0000313" key="6">
    <source>
        <dbReference type="EMBL" id="MCG2588589.1"/>
    </source>
</evidence>
<evidence type="ECO:0000256" key="3">
    <source>
        <dbReference type="ARBA" id="ARBA00022989"/>
    </source>
</evidence>
<keyword evidence="4 5" id="KW-0472">Membrane</keyword>
<evidence type="ECO:0000256" key="5">
    <source>
        <dbReference type="SAM" id="Phobius"/>
    </source>
</evidence>
<dbReference type="Pfam" id="PF04193">
    <property type="entry name" value="PQ-loop"/>
    <property type="match status" value="1"/>
</dbReference>
<name>A0ABS9KCK6_9BACT</name>
<gene>
    <name evidence="6" type="ORF">L6773_08440</name>
</gene>
<sequence length="85" mass="9519">MDYHTIIGLAAGFCTTIAFLPQALKTWKTKSAKDLSLSMYSVFCTGIVLWLTYGIMIQDMPIILTNVVSMILASSILYFKLSFKE</sequence>
<evidence type="ECO:0000256" key="2">
    <source>
        <dbReference type="ARBA" id="ARBA00022692"/>
    </source>
</evidence>
<dbReference type="InterPro" id="IPR006603">
    <property type="entry name" value="PQ-loop_rpt"/>
</dbReference>
<reference evidence="6" key="1">
    <citation type="submission" date="2022-01" db="EMBL/GenBank/DDBJ databases">
        <authorList>
            <person name="Wang Y."/>
        </authorList>
    </citation>
    <scope>NUCLEOTIDE SEQUENCE</scope>
    <source>
        <strain evidence="6">WB101</strain>
    </source>
</reference>
<keyword evidence="2 5" id="KW-0812">Transmembrane</keyword>
<feature type="transmembrane region" description="Helical" evidence="5">
    <location>
        <begin position="36"/>
        <end position="56"/>
    </location>
</feature>
<dbReference type="Gene3D" id="1.20.1280.290">
    <property type="match status" value="1"/>
</dbReference>
<organism evidence="6 7">
    <name type="scientific">Rhodohalobacter sulfatireducens</name>
    <dbReference type="NCBI Taxonomy" id="2911366"/>
    <lineage>
        <taxon>Bacteria</taxon>
        <taxon>Pseudomonadati</taxon>
        <taxon>Balneolota</taxon>
        <taxon>Balneolia</taxon>
        <taxon>Balneolales</taxon>
        <taxon>Balneolaceae</taxon>
        <taxon>Rhodohalobacter</taxon>
    </lineage>
</organism>
<comment type="subcellular location">
    <subcellularLocation>
        <location evidence="1">Membrane</location>
        <topology evidence="1">Multi-pass membrane protein</topology>
    </subcellularLocation>
</comment>
<protein>
    <submittedName>
        <fullName evidence="6">SemiSWEET transporter</fullName>
    </submittedName>
</protein>
<dbReference type="Proteomes" id="UP001165366">
    <property type="component" value="Unassembled WGS sequence"/>
</dbReference>